<dbReference type="InterPro" id="IPR036565">
    <property type="entry name" value="Mur-like_cat_sf"/>
</dbReference>
<dbReference type="RefSeq" id="WP_256197538.1">
    <property type="nucleotide sequence ID" value="NZ_CANTYB010000106.1"/>
</dbReference>
<keyword evidence="2" id="KW-0067">ATP-binding</keyword>
<dbReference type="PANTHER" id="PTHR23135:SF7">
    <property type="entry name" value="LIPID II ISOGLUTAMINYL SYNTHASE (GLUTAMINE-HYDROLYZING) SUBUNIT MURT"/>
    <property type="match status" value="1"/>
</dbReference>
<sequence>MKARAILLMVKLIRRMLLLMKRGGSLPGTIALKLDPAFLTRFAYPDTVIMVTGTNGKTTTSNLIYETIAAAGKKVIANRKGDNLKAGIATLIAAHASWKMQVKAEVIVMECDELNVPKVMQDVPVNIFCINNFFRDQLDRAGEMETIIRRMSGALAHYKGILVLNGDDPNVVRLQDDAPYADVRFFGIAETSRSSEKSDEASEGKFCPRCARPLTYAYYQYSHIGRFHCEQCGFGDVSYRVYGENCDFADRSFMVGATRYHAPQNALYAMYNAVALLGVCEAADISFAYAKAVLDHFELKDGRSEAFLIGGKRCMLNLVKNPTGANETMKFIMEDPSKKMIVIILNDNDQDGCDVSWIWDAHFERLCDHSVTRIVCSGKRAYDMALRFHYGDFAGELTVIEDLEAALAEVRKTTDRPYVIATYTALQPARSVLRRMT</sequence>
<keyword evidence="2" id="KW-0479">Metal-binding</keyword>
<reference evidence="5 6" key="1">
    <citation type="submission" date="2022-06" db="EMBL/GenBank/DDBJ databases">
        <title>Isolation of gut microbiota from human fecal samples.</title>
        <authorList>
            <person name="Pamer E.G."/>
            <person name="Barat B."/>
            <person name="Waligurski E."/>
            <person name="Medina S."/>
            <person name="Paddock L."/>
            <person name="Mostad J."/>
        </authorList>
    </citation>
    <scope>NUCLEOTIDE SEQUENCE [LARGE SCALE GENOMIC DNA]</scope>
    <source>
        <strain evidence="5 6">DFI.6.1</strain>
    </source>
</reference>
<comment type="subunit">
    <text evidence="2">Forms a heterodimer with GatD.</text>
</comment>
<feature type="active site" evidence="2">
    <location>
        <position position="354"/>
    </location>
</feature>
<comment type="function">
    <text evidence="2">The lipid II isoglutaminyl synthase complex catalyzes the formation of alpha-D-isoglutamine in the cell wall lipid II stem peptide. The MurT subunit catalyzes the ATP-dependent amidation of D-glutamate residue of lipid II, converting it to an isoglutamine residue.</text>
</comment>
<dbReference type="SUPFAM" id="SSF53623">
    <property type="entry name" value="MurD-like peptide ligases, catalytic domain"/>
    <property type="match status" value="1"/>
</dbReference>
<dbReference type="PANTHER" id="PTHR23135">
    <property type="entry name" value="MUR LIGASE FAMILY MEMBER"/>
    <property type="match status" value="1"/>
</dbReference>
<evidence type="ECO:0000259" key="3">
    <source>
        <dbReference type="Pfam" id="PF08245"/>
    </source>
</evidence>
<comment type="catalytic activity">
    <reaction evidence="2">
        <text>beta-D-GlcNAc-(1-&gt;4)-Mur2Ac(oyl-L-Ala-gamma-D-O-P-Glu-L-Lys-D-Ala-D-Ala)-di-trans,octa-cis-undecaprenyl diphosphate + NH4(+) = beta-D-GlcNAc-(1-&gt;4)-Mur2Ac(oyl-L-Ala-D-isoglutaminyl-L-Lys-D-Ala-D-Ala)-di-trans,octa-cis-undecaprenyl diphosphate + phosphate + H(+)</text>
        <dbReference type="Rhea" id="RHEA:57932"/>
        <dbReference type="ChEBI" id="CHEBI:15378"/>
        <dbReference type="ChEBI" id="CHEBI:28938"/>
        <dbReference type="ChEBI" id="CHEBI:43474"/>
        <dbReference type="ChEBI" id="CHEBI:62233"/>
        <dbReference type="ChEBI" id="CHEBI:143132"/>
    </reaction>
</comment>
<dbReference type="EMBL" id="JANGCH010000004">
    <property type="protein sequence ID" value="MCQ5121409.1"/>
    <property type="molecule type" value="Genomic_DNA"/>
</dbReference>
<dbReference type="InterPro" id="IPR013221">
    <property type="entry name" value="Mur_ligase_cen"/>
</dbReference>
<organism evidence="5 6">
    <name type="scientific">Massilicoli timonensis</name>
    <dbReference type="NCBI Taxonomy" id="2015901"/>
    <lineage>
        <taxon>Bacteria</taxon>
        <taxon>Bacillati</taxon>
        <taxon>Bacillota</taxon>
        <taxon>Erysipelotrichia</taxon>
        <taxon>Erysipelotrichales</taxon>
        <taxon>Erysipelotrichaceae</taxon>
        <taxon>Massilicoli</taxon>
    </lineage>
</organism>
<feature type="binding site" evidence="2">
    <location>
        <position position="207"/>
    </location>
    <ligand>
        <name>Zn(2+)</name>
        <dbReference type="ChEBI" id="CHEBI:29105"/>
    </ligand>
</feature>
<feature type="domain" description="Mur ligase central" evidence="3">
    <location>
        <begin position="51"/>
        <end position="194"/>
    </location>
</feature>
<gene>
    <name evidence="2" type="primary">murT</name>
    <name evidence="5" type="ORF">NE663_03950</name>
</gene>
<keyword evidence="2" id="KW-0547">Nucleotide-binding</keyword>
<dbReference type="Pfam" id="PF08353">
    <property type="entry name" value="MurT_C"/>
    <property type="match status" value="1"/>
</dbReference>
<accession>A0ABT1SJM2</accession>
<keyword evidence="2" id="KW-0133">Cell shape</keyword>
<keyword evidence="2 5" id="KW-0436">Ligase</keyword>
<evidence type="ECO:0000256" key="1">
    <source>
        <dbReference type="ARBA" id="ARBA00004752"/>
    </source>
</evidence>
<keyword evidence="2" id="KW-0961">Cell wall biogenesis/degradation</keyword>
<evidence type="ECO:0000313" key="6">
    <source>
        <dbReference type="Proteomes" id="UP001524435"/>
    </source>
</evidence>
<feature type="binding site" evidence="2">
    <location>
        <position position="232"/>
    </location>
    <ligand>
        <name>Zn(2+)</name>
        <dbReference type="ChEBI" id="CHEBI:29105"/>
    </ligand>
</feature>
<dbReference type="Gene3D" id="3.40.1190.10">
    <property type="entry name" value="Mur-like, catalytic domain"/>
    <property type="match status" value="1"/>
</dbReference>
<keyword evidence="2" id="KW-0862">Zinc</keyword>
<dbReference type="EC" id="6.3.5.13" evidence="2"/>
<comment type="caution">
    <text evidence="5">The sequence shown here is derived from an EMBL/GenBank/DDBJ whole genome shotgun (WGS) entry which is preliminary data.</text>
</comment>
<comment type="similarity">
    <text evidence="2">Belongs to the MurCDEF family. MurT subfamily.</text>
</comment>
<evidence type="ECO:0000259" key="4">
    <source>
        <dbReference type="Pfam" id="PF08353"/>
    </source>
</evidence>
<comment type="pathway">
    <text evidence="1 2">Cell wall biogenesis; peptidoglycan biosynthesis.</text>
</comment>
<proteinExistence type="inferred from homology"/>
<name>A0ABT1SJM2_9FIRM</name>
<feature type="domain" description="Lipid II isoglutaminyl synthase (glutamine-hydrolyzing) subunit MurT C-terminal" evidence="4">
    <location>
        <begin position="318"/>
        <end position="426"/>
    </location>
</feature>
<keyword evidence="6" id="KW-1185">Reference proteome</keyword>
<evidence type="ECO:0000313" key="5">
    <source>
        <dbReference type="EMBL" id="MCQ5121409.1"/>
    </source>
</evidence>
<keyword evidence="2" id="KW-0573">Peptidoglycan synthesis</keyword>
<dbReference type="InterPro" id="IPR013564">
    <property type="entry name" value="MurT_C"/>
</dbReference>
<dbReference type="Pfam" id="PF08245">
    <property type="entry name" value="Mur_ligase_M"/>
    <property type="match status" value="1"/>
</dbReference>
<dbReference type="HAMAP" id="MF_02214">
    <property type="entry name" value="Lipid_II_synth_MurT"/>
    <property type="match status" value="1"/>
</dbReference>
<evidence type="ECO:0000256" key="2">
    <source>
        <dbReference type="HAMAP-Rule" id="MF_02214"/>
    </source>
</evidence>
<dbReference type="Proteomes" id="UP001524435">
    <property type="component" value="Unassembled WGS sequence"/>
</dbReference>
<protein>
    <recommendedName>
        <fullName evidence="2">Lipid II isoglutaminyl synthase (glutamine-hydrolyzing) subunit MurT</fullName>
        <ecNumber evidence="2">6.3.5.13</ecNumber>
    </recommendedName>
</protein>
<comment type="catalytic activity">
    <reaction evidence="2">
        <text>beta-D-GlcNAc-(1-&gt;4)-Mur2Ac(oyl-L-Ala-gamma-D-Glu-L-Lys-D-Ala-D-Ala)-di-trans,octa-cis-undecaprenyl diphosphate + L-glutamine + ATP + H2O = beta-D-GlcNAc-(1-&gt;4)-Mur2Ac(oyl-L-Ala-D-isoglutaminyl-L-Lys-D-Ala-D-Ala)-di-trans,octa-cis-undecaprenyl diphosphate + L-glutamate + ADP + phosphate + H(+)</text>
        <dbReference type="Rhea" id="RHEA:57928"/>
        <dbReference type="ChEBI" id="CHEBI:15377"/>
        <dbReference type="ChEBI" id="CHEBI:15378"/>
        <dbReference type="ChEBI" id="CHEBI:29985"/>
        <dbReference type="ChEBI" id="CHEBI:30616"/>
        <dbReference type="ChEBI" id="CHEBI:43474"/>
        <dbReference type="ChEBI" id="CHEBI:58359"/>
        <dbReference type="ChEBI" id="CHEBI:60033"/>
        <dbReference type="ChEBI" id="CHEBI:62233"/>
        <dbReference type="ChEBI" id="CHEBI:456216"/>
        <dbReference type="EC" id="6.3.5.13"/>
    </reaction>
</comment>
<comment type="catalytic activity">
    <reaction evidence="2">
        <text>beta-D-GlcNAc-(1-&gt;4)-Mur2Ac(oyl-L-Ala-gamma-D-Glu-L-Lys-D-Ala-D-Ala)-di-trans,octa-cis-undecaprenyl diphosphate + ATP = beta-D-GlcNAc-(1-&gt;4)-Mur2Ac(oyl-L-Ala-gamma-D-O-P-Glu-L-Lys-D-Ala-D-Ala)-di-trans,octa-cis-undecaprenyl diphosphate + ADP</text>
        <dbReference type="Rhea" id="RHEA:59488"/>
        <dbReference type="ChEBI" id="CHEBI:30616"/>
        <dbReference type="ChEBI" id="CHEBI:60033"/>
        <dbReference type="ChEBI" id="CHEBI:143132"/>
        <dbReference type="ChEBI" id="CHEBI:456216"/>
    </reaction>
</comment>
<dbReference type="InterPro" id="IPR043703">
    <property type="entry name" value="Lipid_II_synth_MurT"/>
</dbReference>
<feature type="binding site" evidence="2">
    <location>
        <position position="229"/>
    </location>
    <ligand>
        <name>Zn(2+)</name>
        <dbReference type="ChEBI" id="CHEBI:29105"/>
    </ligand>
</feature>
<dbReference type="GO" id="GO:0016874">
    <property type="term" value="F:ligase activity"/>
    <property type="evidence" value="ECO:0007669"/>
    <property type="project" value="UniProtKB-KW"/>
</dbReference>
<feature type="binding site" evidence="2">
    <location>
        <position position="210"/>
    </location>
    <ligand>
        <name>Zn(2+)</name>
        <dbReference type="ChEBI" id="CHEBI:29105"/>
    </ligand>
</feature>